<evidence type="ECO:0000313" key="1">
    <source>
        <dbReference type="EMBL" id="TKD09701.1"/>
    </source>
</evidence>
<dbReference type="OrthoDB" id="5526596at2"/>
<proteinExistence type="predicted"/>
<name>A0A4V5PN59_9BACT</name>
<organism evidence="1 2">
    <name type="scientific">Polyangium fumosum</name>
    <dbReference type="NCBI Taxonomy" id="889272"/>
    <lineage>
        <taxon>Bacteria</taxon>
        <taxon>Pseudomonadati</taxon>
        <taxon>Myxococcota</taxon>
        <taxon>Polyangia</taxon>
        <taxon>Polyangiales</taxon>
        <taxon>Polyangiaceae</taxon>
        <taxon>Polyangium</taxon>
    </lineage>
</organism>
<comment type="caution">
    <text evidence="1">The sequence shown here is derived from an EMBL/GenBank/DDBJ whole genome shotgun (WGS) entry which is preliminary data.</text>
</comment>
<accession>A0A4V5PN59</accession>
<protein>
    <submittedName>
        <fullName evidence="1">Uncharacterized protein</fullName>
    </submittedName>
</protein>
<evidence type="ECO:0000313" key="2">
    <source>
        <dbReference type="Proteomes" id="UP000309215"/>
    </source>
</evidence>
<dbReference type="EMBL" id="SSMQ01000009">
    <property type="protein sequence ID" value="TKD09701.1"/>
    <property type="molecule type" value="Genomic_DNA"/>
</dbReference>
<gene>
    <name evidence="1" type="ORF">E8A74_11030</name>
</gene>
<keyword evidence="2" id="KW-1185">Reference proteome</keyword>
<reference evidence="1 2" key="1">
    <citation type="submission" date="2019-04" db="EMBL/GenBank/DDBJ databases">
        <authorList>
            <person name="Li Y."/>
            <person name="Wang J."/>
        </authorList>
    </citation>
    <scope>NUCLEOTIDE SEQUENCE [LARGE SCALE GENOMIC DNA]</scope>
    <source>
        <strain evidence="1 2">DSM 14668</strain>
    </source>
</reference>
<sequence>MDLPPHEIDRLIARATDELRQKDRAFRVEGPAARGNVLEAFRAVSTRSMWIELGERGAKDPILAAAQAHVAALTITRVTWAERVRLAEAWHAPTIEIEGPAPERVSPRVTLARLLDETVPARRHVLADALARGAGDLSDAALVHEERRAEAFRRLGIEDVDALEIPVKPAASLARIAERLLDVTAELLPKRAPRWDDALAVMLARDAGEGWPARLSPRWFKELFGKTGLLDGLSIPPFTLPRLLGASSFVRALARFGEAFAEADVPRAAPFVLARPPFDLRRARRAALFGALPTDPTFGVRSLGLGRSRARVQAQDVARALLLSLRLDAARVLLRGTVTLPHRARRERFEELTDRALGASIPGGLAFVLPAFEPQDPTRLAGALLALSDRRALLERFDEDWFQNPRAALALREEHAVLPREPTSPETAIEAGLGELSRLLAELFR</sequence>
<dbReference type="AlphaFoldDB" id="A0A4V5PN59"/>
<dbReference type="RefSeq" id="WP_136928924.1">
    <property type="nucleotide sequence ID" value="NZ_SSMQ01000009.1"/>
</dbReference>
<dbReference type="Proteomes" id="UP000309215">
    <property type="component" value="Unassembled WGS sequence"/>
</dbReference>